<dbReference type="InterPro" id="IPR011342">
    <property type="entry name" value="Shikimate_DH"/>
</dbReference>
<dbReference type="PANTHER" id="PTHR21089">
    <property type="entry name" value="SHIKIMATE DEHYDROGENASE"/>
    <property type="match status" value="1"/>
</dbReference>
<dbReference type="InterPro" id="IPR006151">
    <property type="entry name" value="Shikm_DH/Glu-tRNA_Rdtase"/>
</dbReference>
<dbReference type="InterPro" id="IPR022893">
    <property type="entry name" value="Shikimate_DH_fam"/>
</dbReference>
<feature type="binding site" evidence="8">
    <location>
        <position position="260"/>
    </location>
    <ligand>
        <name>shikimate</name>
        <dbReference type="ChEBI" id="CHEBI:36208"/>
    </ligand>
</feature>
<dbReference type="SUPFAM" id="SSF53223">
    <property type="entry name" value="Aminoacid dehydrogenase-like, N-terminal domain"/>
    <property type="match status" value="1"/>
</dbReference>
<evidence type="ECO:0000256" key="7">
    <source>
        <dbReference type="ARBA" id="ARBA00049442"/>
    </source>
</evidence>
<dbReference type="PANTHER" id="PTHR21089:SF1">
    <property type="entry name" value="BIFUNCTIONAL 3-DEHYDROQUINATE DEHYDRATASE_SHIKIMATE DEHYDROGENASE, CHLOROPLASTIC"/>
    <property type="match status" value="1"/>
</dbReference>
<evidence type="ECO:0000256" key="4">
    <source>
        <dbReference type="ARBA" id="ARBA00022857"/>
    </source>
</evidence>
<keyword evidence="4 8" id="KW-0521">NADP</keyword>
<feature type="binding site" evidence="8">
    <location>
        <position position="232"/>
    </location>
    <ligand>
        <name>shikimate</name>
        <dbReference type="ChEBI" id="CHEBI:36208"/>
    </ligand>
</feature>
<dbReference type="NCBIfam" id="NF001310">
    <property type="entry name" value="PRK00258.1-2"/>
    <property type="match status" value="1"/>
</dbReference>
<reference evidence="12 13" key="1">
    <citation type="submission" date="2015-11" db="EMBL/GenBank/DDBJ databases">
        <authorList>
            <person name="Sahl J."/>
            <person name="Wagner D."/>
            <person name="Keim P."/>
        </authorList>
    </citation>
    <scope>NUCLEOTIDE SEQUENCE [LARGE SCALE GENOMIC DNA]</scope>
    <source>
        <strain evidence="12 13">BDU18</strain>
    </source>
</reference>
<protein>
    <recommendedName>
        <fullName evidence="2 8">Shikimate dehydrogenase (NADP(+))</fullName>
        <shortName evidence="8">SDH</shortName>
        <ecNumber evidence="2 8">1.1.1.25</ecNumber>
    </recommendedName>
</protein>
<dbReference type="InterPro" id="IPR046346">
    <property type="entry name" value="Aminoacid_DH-like_N_sf"/>
</dbReference>
<feature type="domain" description="Shikimate dehydrogenase substrate binding N-terminal" evidence="10">
    <location>
        <begin position="17"/>
        <end position="99"/>
    </location>
</feature>
<name>A0ABR5TAE8_9BURK</name>
<keyword evidence="6 8" id="KW-0057">Aromatic amino acid biosynthesis</keyword>
<dbReference type="Proteomes" id="UP000070255">
    <property type="component" value="Unassembled WGS sequence"/>
</dbReference>
<feature type="binding site" evidence="8">
    <location>
        <begin position="137"/>
        <end position="141"/>
    </location>
    <ligand>
        <name>NADP(+)</name>
        <dbReference type="ChEBI" id="CHEBI:58349"/>
    </ligand>
</feature>
<evidence type="ECO:0000313" key="13">
    <source>
        <dbReference type="Proteomes" id="UP000070255"/>
    </source>
</evidence>
<feature type="binding site" evidence="8">
    <location>
        <position position="230"/>
    </location>
    <ligand>
        <name>NADP(+)</name>
        <dbReference type="ChEBI" id="CHEBI:58349"/>
    </ligand>
</feature>
<feature type="domain" description="SDH C-terminal" evidence="11">
    <location>
        <begin position="253"/>
        <end position="283"/>
    </location>
</feature>
<keyword evidence="13" id="KW-1185">Reference proteome</keyword>
<dbReference type="EC" id="1.1.1.25" evidence="2 8"/>
<dbReference type="Gene3D" id="3.40.50.10860">
    <property type="entry name" value="Leucine Dehydrogenase, chain A, domain 1"/>
    <property type="match status" value="1"/>
</dbReference>
<accession>A0ABR5TAE8</accession>
<feature type="binding site" evidence="8">
    <location>
        <position position="253"/>
    </location>
    <ligand>
        <name>NADP(+)</name>
        <dbReference type="ChEBI" id="CHEBI:58349"/>
    </ligand>
</feature>
<evidence type="ECO:0000256" key="5">
    <source>
        <dbReference type="ARBA" id="ARBA00023002"/>
    </source>
</evidence>
<comment type="caution">
    <text evidence="12">The sequence shown here is derived from an EMBL/GenBank/DDBJ whole genome shotgun (WGS) entry which is preliminary data.</text>
</comment>
<feature type="binding site" evidence="8">
    <location>
        <begin position="161"/>
        <end position="166"/>
    </location>
    <ligand>
        <name>NADP(+)</name>
        <dbReference type="ChEBI" id="CHEBI:58349"/>
    </ligand>
</feature>
<dbReference type="Pfam" id="PF18317">
    <property type="entry name" value="SDH_C"/>
    <property type="match status" value="1"/>
</dbReference>
<evidence type="ECO:0000259" key="10">
    <source>
        <dbReference type="Pfam" id="PF08501"/>
    </source>
</evidence>
<feature type="domain" description="Quinate/shikimate 5-dehydrogenase/glutamyl-tRNA reductase" evidence="9">
    <location>
        <begin position="127"/>
        <end position="177"/>
    </location>
</feature>
<feature type="binding site" evidence="8">
    <location>
        <begin position="25"/>
        <end position="27"/>
    </location>
    <ligand>
        <name>shikimate</name>
        <dbReference type="ChEBI" id="CHEBI:36208"/>
    </ligand>
</feature>
<comment type="pathway">
    <text evidence="1 8">Metabolic intermediate biosynthesis; chorismate biosynthesis; chorismate from D-erythrose 4-phosphate and phosphoenolpyruvate: step 4/7.</text>
</comment>
<dbReference type="InterPro" id="IPR036291">
    <property type="entry name" value="NAD(P)-bd_dom_sf"/>
</dbReference>
<feature type="binding site" evidence="8">
    <location>
        <position position="97"/>
    </location>
    <ligand>
        <name>shikimate</name>
        <dbReference type="ChEBI" id="CHEBI:36208"/>
    </ligand>
</feature>
<dbReference type="InterPro" id="IPR013708">
    <property type="entry name" value="Shikimate_DH-bd_N"/>
</dbReference>
<dbReference type="EMBL" id="LNJQ01000001">
    <property type="protein sequence ID" value="KWZ41956.1"/>
    <property type="molecule type" value="Genomic_DNA"/>
</dbReference>
<evidence type="ECO:0000256" key="1">
    <source>
        <dbReference type="ARBA" id="ARBA00004871"/>
    </source>
</evidence>
<comment type="caution">
    <text evidence="8">Lacks conserved residue(s) required for the propagation of feature annotation.</text>
</comment>
<comment type="similarity">
    <text evidence="8">Belongs to the shikimate dehydrogenase family.</text>
</comment>
<keyword evidence="3 8" id="KW-0028">Amino-acid biosynthesis</keyword>
<evidence type="ECO:0000259" key="11">
    <source>
        <dbReference type="Pfam" id="PF18317"/>
    </source>
</evidence>
<gene>
    <name evidence="8 12" type="primary">aroE</name>
    <name evidence="12" type="ORF">WS72_03050</name>
</gene>
<dbReference type="SUPFAM" id="SSF51735">
    <property type="entry name" value="NAD(P)-binding Rossmann-fold domains"/>
    <property type="match status" value="1"/>
</dbReference>
<dbReference type="InterPro" id="IPR041121">
    <property type="entry name" value="SDH_C"/>
</dbReference>
<feature type="binding site" evidence="8">
    <location>
        <position position="112"/>
    </location>
    <ligand>
        <name>shikimate</name>
        <dbReference type="ChEBI" id="CHEBI:36208"/>
    </ligand>
</feature>
<evidence type="ECO:0000259" key="9">
    <source>
        <dbReference type="Pfam" id="PF01488"/>
    </source>
</evidence>
<feature type="active site" description="Proton acceptor" evidence="8">
    <location>
        <position position="76"/>
    </location>
</feature>
<dbReference type="RefSeq" id="WP_038754339.1">
    <property type="nucleotide sequence ID" value="NZ_LNJQ01000001.1"/>
</dbReference>
<evidence type="ECO:0000256" key="6">
    <source>
        <dbReference type="ARBA" id="ARBA00023141"/>
    </source>
</evidence>
<organism evidence="12 13">
    <name type="scientific">Burkholderia savannae</name>
    <dbReference type="NCBI Taxonomy" id="1637837"/>
    <lineage>
        <taxon>Bacteria</taxon>
        <taxon>Pseudomonadati</taxon>
        <taxon>Pseudomonadota</taxon>
        <taxon>Betaproteobacteria</taxon>
        <taxon>Burkholderiales</taxon>
        <taxon>Burkholderiaceae</taxon>
        <taxon>Burkholderia</taxon>
        <taxon>pseudomallei group</taxon>
    </lineage>
</organism>
<dbReference type="CDD" id="cd01065">
    <property type="entry name" value="NAD_bind_Shikimate_DH"/>
    <property type="match status" value="1"/>
</dbReference>
<dbReference type="Pfam" id="PF08501">
    <property type="entry name" value="Shikimate_dh_N"/>
    <property type="match status" value="1"/>
</dbReference>
<evidence type="ECO:0000256" key="3">
    <source>
        <dbReference type="ARBA" id="ARBA00022605"/>
    </source>
</evidence>
<keyword evidence="5 8" id="KW-0560">Oxidoreductase</keyword>
<comment type="catalytic activity">
    <reaction evidence="7 8">
        <text>shikimate + NADP(+) = 3-dehydroshikimate + NADPH + H(+)</text>
        <dbReference type="Rhea" id="RHEA:17737"/>
        <dbReference type="ChEBI" id="CHEBI:15378"/>
        <dbReference type="ChEBI" id="CHEBI:16630"/>
        <dbReference type="ChEBI" id="CHEBI:36208"/>
        <dbReference type="ChEBI" id="CHEBI:57783"/>
        <dbReference type="ChEBI" id="CHEBI:58349"/>
        <dbReference type="EC" id="1.1.1.25"/>
    </reaction>
</comment>
<dbReference type="Pfam" id="PF01488">
    <property type="entry name" value="Shikimate_DH"/>
    <property type="match status" value="1"/>
</dbReference>
<comment type="subunit">
    <text evidence="8">Homodimer.</text>
</comment>
<evidence type="ECO:0000256" key="8">
    <source>
        <dbReference type="HAMAP-Rule" id="MF_00222"/>
    </source>
</evidence>
<dbReference type="NCBIfam" id="TIGR00507">
    <property type="entry name" value="aroE"/>
    <property type="match status" value="1"/>
</dbReference>
<evidence type="ECO:0000313" key="12">
    <source>
        <dbReference type="EMBL" id="KWZ41956.1"/>
    </source>
</evidence>
<proteinExistence type="inferred from homology"/>
<comment type="function">
    <text evidence="8">Involved in the biosynthesis of the chorismate, which leads to the biosynthesis of aromatic amino acids. Catalyzes the reversible NADPH linked reduction of 3-dehydroshikimate (DHSA) to yield shikimate (SA).</text>
</comment>
<sequence length="292" mass="30088">MSATVDSAARTRDRYAVIGNPIAHSKSPFIHERFADQTGEAIEYAHLLAPLDGFAAAVREFIAQGGRGVNVTVPFKLEAYALADTLSPRAAAAGAVNTLRFDADGIFGDNTDGVGLVRDIETNLGVSLTGARILLLGSGGAARGVVLPMLERAPASLTIVNRTASKAEELVGQFTQAAHDAGCVLAGGGPERVAREPYDVIVNATAGSLDAALPACDAAAFGPSTLAYDMMYGARPTVFMEHAAALGARVADGLGMLVEQAAESFYIWRGVRPDSAPVLAALRAALAASAAH</sequence>
<feature type="binding site" evidence="8">
    <location>
        <position position="72"/>
    </location>
    <ligand>
        <name>shikimate</name>
        <dbReference type="ChEBI" id="CHEBI:36208"/>
    </ligand>
</feature>
<evidence type="ECO:0000256" key="2">
    <source>
        <dbReference type="ARBA" id="ARBA00012962"/>
    </source>
</evidence>
<dbReference type="HAMAP" id="MF_00222">
    <property type="entry name" value="Shikimate_DH_AroE"/>
    <property type="match status" value="1"/>
</dbReference>
<dbReference type="Gene3D" id="3.40.50.720">
    <property type="entry name" value="NAD(P)-binding Rossmann-like Domain"/>
    <property type="match status" value="1"/>
</dbReference>